<feature type="signal peptide" evidence="5">
    <location>
        <begin position="1"/>
        <end position="18"/>
    </location>
</feature>
<dbReference type="GO" id="GO:0003948">
    <property type="term" value="F:N4-(beta-N-acetylglucosaminyl)-L-asparaginase activity"/>
    <property type="evidence" value="ECO:0007669"/>
    <property type="project" value="TreeGrafter"/>
</dbReference>
<name>G0M755_CAEBE</name>
<dbReference type="eggNOG" id="KOG1593">
    <property type="taxonomic scope" value="Eukaryota"/>
</dbReference>
<reference evidence="7" key="1">
    <citation type="submission" date="2011-07" db="EMBL/GenBank/DDBJ databases">
        <authorList>
            <consortium name="Caenorhabditis brenneri Sequencing and Analysis Consortium"/>
            <person name="Wilson R.K."/>
        </authorList>
    </citation>
    <scope>NUCLEOTIDE SEQUENCE [LARGE SCALE GENOMIC DNA]</scope>
    <source>
        <strain evidence="7">PB2801</strain>
    </source>
</reference>
<dbReference type="InterPro" id="IPR029055">
    <property type="entry name" value="Ntn_hydrolases_N"/>
</dbReference>
<dbReference type="InParanoid" id="G0M755"/>
<dbReference type="EMBL" id="GL379786">
    <property type="protein sequence ID" value="EGT29928.1"/>
    <property type="molecule type" value="Genomic_DNA"/>
</dbReference>
<dbReference type="GO" id="GO:0005764">
    <property type="term" value="C:lysosome"/>
    <property type="evidence" value="ECO:0007669"/>
    <property type="project" value="TreeGrafter"/>
</dbReference>
<dbReference type="AlphaFoldDB" id="G0M755"/>
<sequence>MRFLIFSAFFLFSFICCADENFPVVITTWGSDGFAKATKKAVDATLVGGRMYGLVEGLSTCEALQCDTTVGYGGSPDENGETCLDSLVFDAEGMRVGAVANLHRIRDAAKVAWGVMNYTKHTLLVGESATQFAKSIGFVEQELATNETKTWIEEWKAQKCQPNFWQNVSPSPSQSCGPYKPEAMLSSKQFSTEAGYPVEKTNHDTIGMVVLDLNKKFSAGTSSNGARFKIPGRVGDSPIPGAGAYATSFGGAAATGDGDVMMRFLPSFYTVSLIELGTKPSKATLKAVQRILAVFPKFSGTKHDIHLFDVFSVSGAIVAMDAHGRIGVACANIDKFGYNVAYRNGTVMTHKTGCLPFHKKSSKNLNKPIEFA</sequence>
<dbReference type="OrthoDB" id="188713at2759"/>
<dbReference type="SUPFAM" id="SSF56235">
    <property type="entry name" value="N-terminal nucleophile aminohydrolases (Ntn hydrolases)"/>
    <property type="match status" value="1"/>
</dbReference>
<dbReference type="Proteomes" id="UP000008068">
    <property type="component" value="Unassembled WGS sequence"/>
</dbReference>
<keyword evidence="5" id="KW-0732">Signal</keyword>
<accession>G0M755</accession>
<comment type="similarity">
    <text evidence="1">Belongs to the Ntn-hydrolase family.</text>
</comment>
<evidence type="ECO:0000256" key="1">
    <source>
        <dbReference type="ARBA" id="ARBA00010872"/>
    </source>
</evidence>
<dbReference type="CDD" id="cd04513">
    <property type="entry name" value="Glycosylasparaginase"/>
    <property type="match status" value="1"/>
</dbReference>
<feature type="chain" id="PRO_5003403114" evidence="5">
    <location>
        <begin position="19"/>
        <end position="372"/>
    </location>
</feature>
<feature type="binding site" evidence="3">
    <location>
        <begin position="255"/>
        <end position="258"/>
    </location>
    <ligand>
        <name>substrate</name>
    </ligand>
</feature>
<gene>
    <name evidence="6" type="ORF">CAEBREN_19027</name>
</gene>
<organism evidence="7">
    <name type="scientific">Caenorhabditis brenneri</name>
    <name type="common">Nematode worm</name>
    <dbReference type="NCBI Taxonomy" id="135651"/>
    <lineage>
        <taxon>Eukaryota</taxon>
        <taxon>Metazoa</taxon>
        <taxon>Ecdysozoa</taxon>
        <taxon>Nematoda</taxon>
        <taxon>Chromadorea</taxon>
        <taxon>Rhabditida</taxon>
        <taxon>Rhabditina</taxon>
        <taxon>Rhabditomorpha</taxon>
        <taxon>Rhabditoidea</taxon>
        <taxon>Rhabditidae</taxon>
        <taxon>Peloderinae</taxon>
        <taxon>Caenorhabditis</taxon>
    </lineage>
</organism>
<dbReference type="Pfam" id="PF01112">
    <property type="entry name" value="Asparaginase_2"/>
    <property type="match status" value="1"/>
</dbReference>
<protein>
    <submittedName>
        <fullName evidence="6">Uncharacterized protein</fullName>
    </submittedName>
</protein>
<dbReference type="OMA" id="YKPIINI"/>
<dbReference type="STRING" id="135651.G0M755"/>
<evidence type="ECO:0000256" key="3">
    <source>
        <dbReference type="PIRSR" id="PIRSR600246-2"/>
    </source>
</evidence>
<keyword evidence="7" id="KW-1185">Reference proteome</keyword>
<dbReference type="InterPro" id="IPR000246">
    <property type="entry name" value="Peptidase_T2"/>
</dbReference>
<feature type="site" description="Cleavage; by autolysis" evidence="4">
    <location>
        <begin position="204"/>
        <end position="205"/>
    </location>
</feature>
<evidence type="ECO:0000256" key="4">
    <source>
        <dbReference type="PIRSR" id="PIRSR600246-3"/>
    </source>
</evidence>
<evidence type="ECO:0000313" key="7">
    <source>
        <dbReference type="Proteomes" id="UP000008068"/>
    </source>
</evidence>
<feature type="active site" description="Nucleophile" evidence="2">
    <location>
        <position position="205"/>
    </location>
</feature>
<evidence type="ECO:0000256" key="5">
    <source>
        <dbReference type="SAM" id="SignalP"/>
    </source>
</evidence>
<dbReference type="Gene3D" id="3.60.20.30">
    <property type="entry name" value="(Glycosyl)asparaginase"/>
    <property type="match status" value="1"/>
</dbReference>
<proteinExistence type="inferred from homology"/>
<dbReference type="FunCoup" id="G0M755">
    <property type="interactions" value="1099"/>
</dbReference>
<evidence type="ECO:0000313" key="6">
    <source>
        <dbReference type="EMBL" id="EGT29928.1"/>
    </source>
</evidence>
<evidence type="ECO:0000256" key="2">
    <source>
        <dbReference type="PIRSR" id="PIRSR600246-1"/>
    </source>
</evidence>
<dbReference type="MEROPS" id="T02.001"/>
<dbReference type="HOGENOM" id="CLU_021603_0_0_1"/>
<dbReference type="PANTHER" id="PTHR10188:SF6">
    <property type="entry name" value="N(4)-(BETA-N-ACETYLGLUCOSAMINYL)-L-ASPARAGINASE"/>
    <property type="match status" value="1"/>
</dbReference>
<dbReference type="PANTHER" id="PTHR10188">
    <property type="entry name" value="L-ASPARAGINASE"/>
    <property type="match status" value="1"/>
</dbReference>
<feature type="binding site" evidence="3">
    <location>
        <begin position="233"/>
        <end position="236"/>
    </location>
    <ligand>
        <name>substrate</name>
    </ligand>
</feature>